<evidence type="ECO:0000313" key="5">
    <source>
        <dbReference type="EMBL" id="TDY14150.1"/>
    </source>
</evidence>
<organism evidence="5 6">
    <name type="scientific">Meridianimaribacter flavus</name>
    <dbReference type="NCBI Taxonomy" id="571115"/>
    <lineage>
        <taxon>Bacteria</taxon>
        <taxon>Pseudomonadati</taxon>
        <taxon>Bacteroidota</taxon>
        <taxon>Flavobacteriia</taxon>
        <taxon>Flavobacteriales</taxon>
        <taxon>Flavobacteriaceae</taxon>
        <taxon>Meridianimaribacter</taxon>
    </lineage>
</organism>
<gene>
    <name evidence="5" type="ORF">A8975_0752</name>
</gene>
<sequence length="410" mass="46730">MTEYLLSDLLKIKNGRDHKHLEDGEIPVFGSGGIMRYANESLYEEESILLPRKGTLDNIQYTNKPFWTVDTIYYTEVNKVKVDAYYLYHYLKLLDLSNLNSGTGVPSMTFGAYYGIKISLPELKVQKQIAKVLSDLDAKIEVNNKINQELEALAKTIYDYWFVQFDFPDQNGKPYKSSGGKMVYNEELKREIPEGWNEGKFGEYATVSSGYAFKSSNWQTKGCPVLKIKDITEEGKVNTSDLAYVSTEIAKKANRFNSKEGDVIIAMTGATIGKFAIIPDDDYLINQRVGLYSLGKERLRRLPFLYSSLKQEYFRLQVFKIGSGAAQPNISGEQLDNIPLIFPKEDLIKKYNQKFEPFFKKILENQKENQKLAALRDWLLPMLMNGQVTVGEAKEELGMVAEDNAKYGEV</sequence>
<dbReference type="Proteomes" id="UP000294930">
    <property type="component" value="Unassembled WGS sequence"/>
</dbReference>
<dbReference type="CDD" id="cd17288">
    <property type="entry name" value="RMtype1_S_LlaAI06ORF1089P_TRD1-CR1_like"/>
    <property type="match status" value="1"/>
</dbReference>
<proteinExistence type="inferred from homology"/>
<dbReference type="Pfam" id="PF01420">
    <property type="entry name" value="Methylase_S"/>
    <property type="match status" value="2"/>
</dbReference>
<name>A0ABY2G8L9_9FLAO</name>
<dbReference type="InterPro" id="IPR000055">
    <property type="entry name" value="Restrct_endonuc_typeI_TRD"/>
</dbReference>
<feature type="domain" description="Type I restriction modification DNA specificity" evidence="4">
    <location>
        <begin position="4"/>
        <end position="152"/>
    </location>
</feature>
<keyword evidence="2" id="KW-0680">Restriction system</keyword>
<protein>
    <submittedName>
        <fullName evidence="5">Type I restriction enzyme S subunit</fullName>
    </submittedName>
</protein>
<dbReference type="EMBL" id="SOQZ01000001">
    <property type="protein sequence ID" value="TDY14150.1"/>
    <property type="molecule type" value="Genomic_DNA"/>
</dbReference>
<evidence type="ECO:0000313" key="6">
    <source>
        <dbReference type="Proteomes" id="UP000294930"/>
    </source>
</evidence>
<dbReference type="SUPFAM" id="SSF116734">
    <property type="entry name" value="DNA methylase specificity domain"/>
    <property type="match status" value="2"/>
</dbReference>
<dbReference type="InterPro" id="IPR052021">
    <property type="entry name" value="Type-I_RS_S_subunit"/>
</dbReference>
<feature type="domain" description="Type I restriction modification DNA specificity" evidence="4">
    <location>
        <begin position="193"/>
        <end position="370"/>
    </location>
</feature>
<dbReference type="CDD" id="cd17278">
    <property type="entry name" value="RMtype1_S_LdeBORF1052P-TRD2-CR2"/>
    <property type="match status" value="1"/>
</dbReference>
<accession>A0ABY2G8L9</accession>
<keyword evidence="3" id="KW-0238">DNA-binding</keyword>
<dbReference type="PANTHER" id="PTHR30408">
    <property type="entry name" value="TYPE-1 RESTRICTION ENZYME ECOKI SPECIFICITY PROTEIN"/>
    <property type="match status" value="1"/>
</dbReference>
<dbReference type="InterPro" id="IPR044946">
    <property type="entry name" value="Restrct_endonuc_typeI_TRD_sf"/>
</dbReference>
<comment type="similarity">
    <text evidence="1">Belongs to the type-I restriction system S methylase family.</text>
</comment>
<dbReference type="Gene3D" id="3.90.220.20">
    <property type="entry name" value="DNA methylase specificity domains"/>
    <property type="match status" value="2"/>
</dbReference>
<keyword evidence="6" id="KW-1185">Reference proteome</keyword>
<reference evidence="5 6" key="1">
    <citation type="submission" date="2019-03" db="EMBL/GenBank/DDBJ databases">
        <title>Genomic Encyclopedia of Type Strains, Phase III (KMG-III): the genomes of soil and plant-associated and newly described type strains.</title>
        <authorList>
            <person name="Whitman W."/>
        </authorList>
    </citation>
    <scope>NUCLEOTIDE SEQUENCE [LARGE SCALE GENOMIC DNA]</scope>
    <source>
        <strain evidence="5 6">CGMCC 1.10957</strain>
    </source>
</reference>
<comment type="caution">
    <text evidence="5">The sequence shown here is derived from an EMBL/GenBank/DDBJ whole genome shotgun (WGS) entry which is preliminary data.</text>
</comment>
<evidence type="ECO:0000259" key="4">
    <source>
        <dbReference type="Pfam" id="PF01420"/>
    </source>
</evidence>
<evidence type="ECO:0000256" key="1">
    <source>
        <dbReference type="ARBA" id="ARBA00010923"/>
    </source>
</evidence>
<dbReference type="PANTHER" id="PTHR30408:SF12">
    <property type="entry name" value="TYPE I RESTRICTION ENZYME MJAVIII SPECIFICITY SUBUNIT"/>
    <property type="match status" value="1"/>
</dbReference>
<dbReference type="RefSeq" id="WP_134198718.1">
    <property type="nucleotide sequence ID" value="NZ_SOQZ01000001.1"/>
</dbReference>
<evidence type="ECO:0000256" key="3">
    <source>
        <dbReference type="ARBA" id="ARBA00023125"/>
    </source>
</evidence>
<evidence type="ECO:0000256" key="2">
    <source>
        <dbReference type="ARBA" id="ARBA00022747"/>
    </source>
</evidence>